<feature type="domain" description="Exoribonuclease phosphorolytic" evidence="3">
    <location>
        <begin position="277"/>
        <end position="317"/>
    </location>
</feature>
<dbReference type="Proteomes" id="UP000007754">
    <property type="component" value="Unplaced"/>
</dbReference>
<dbReference type="GO" id="GO:0005730">
    <property type="term" value="C:nucleolus"/>
    <property type="evidence" value="ECO:0007669"/>
    <property type="project" value="TreeGrafter"/>
</dbReference>
<dbReference type="PANTHER" id="PTHR11953:SF0">
    <property type="entry name" value="EXOSOME COMPLEX COMPONENT RRP41"/>
    <property type="match status" value="1"/>
</dbReference>
<reference evidence="4" key="2">
    <citation type="submission" date="2025-09" db="UniProtKB">
        <authorList>
            <consortium name="Ensembl"/>
        </authorList>
    </citation>
    <scope>IDENTIFICATION</scope>
</reference>
<organism evidence="4 5">
    <name type="scientific">Taeniopygia guttata</name>
    <name type="common">Zebra finch</name>
    <name type="synonym">Poephila guttata</name>
    <dbReference type="NCBI Taxonomy" id="59729"/>
    <lineage>
        <taxon>Eukaryota</taxon>
        <taxon>Metazoa</taxon>
        <taxon>Chordata</taxon>
        <taxon>Craniata</taxon>
        <taxon>Vertebrata</taxon>
        <taxon>Euteleostomi</taxon>
        <taxon>Archelosauria</taxon>
        <taxon>Archosauria</taxon>
        <taxon>Dinosauria</taxon>
        <taxon>Saurischia</taxon>
        <taxon>Theropoda</taxon>
        <taxon>Coelurosauria</taxon>
        <taxon>Aves</taxon>
        <taxon>Neognathae</taxon>
        <taxon>Neoaves</taxon>
        <taxon>Telluraves</taxon>
        <taxon>Australaves</taxon>
        <taxon>Passeriformes</taxon>
        <taxon>Passeroidea</taxon>
        <taxon>Estrildidae</taxon>
        <taxon>Estrildinae</taxon>
        <taxon>Taeniopygia</taxon>
    </lineage>
</organism>
<dbReference type="AlphaFoldDB" id="A0A674HBC7"/>
<dbReference type="GO" id="GO:0071028">
    <property type="term" value="P:nuclear mRNA surveillance"/>
    <property type="evidence" value="ECO:0007669"/>
    <property type="project" value="TreeGrafter"/>
</dbReference>
<accession>A0A674HBC7</accession>
<comment type="similarity">
    <text evidence="1">Belongs to the RNase PH family.</text>
</comment>
<dbReference type="GO" id="GO:0000177">
    <property type="term" value="C:cytoplasmic exosome (RNase complex)"/>
    <property type="evidence" value="ECO:0007669"/>
    <property type="project" value="TreeGrafter"/>
</dbReference>
<feature type="region of interest" description="Disordered" evidence="2">
    <location>
        <begin position="71"/>
        <end position="207"/>
    </location>
</feature>
<dbReference type="GO" id="GO:0071051">
    <property type="term" value="P:poly(A)-dependent snoRNA 3'-end processing"/>
    <property type="evidence" value="ECO:0007669"/>
    <property type="project" value="TreeGrafter"/>
</dbReference>
<evidence type="ECO:0000313" key="5">
    <source>
        <dbReference type="Proteomes" id="UP000007754"/>
    </source>
</evidence>
<feature type="compositionally biased region" description="Low complexity" evidence="2">
    <location>
        <begin position="143"/>
        <end position="166"/>
    </location>
</feature>
<dbReference type="InterPro" id="IPR050080">
    <property type="entry name" value="RNase_PH"/>
</dbReference>
<name>A0A674HBC7_TAEGU</name>
<dbReference type="InterPro" id="IPR001247">
    <property type="entry name" value="ExoRNase_PH_dom1"/>
</dbReference>
<feature type="compositionally biased region" description="Low complexity" evidence="2">
    <location>
        <begin position="79"/>
        <end position="100"/>
    </location>
</feature>
<dbReference type="Pfam" id="PF01138">
    <property type="entry name" value="RNase_PH"/>
    <property type="match status" value="1"/>
</dbReference>
<evidence type="ECO:0000256" key="2">
    <source>
        <dbReference type="SAM" id="MobiDB-lite"/>
    </source>
</evidence>
<dbReference type="GO" id="GO:0003723">
    <property type="term" value="F:RNA binding"/>
    <property type="evidence" value="ECO:0007669"/>
    <property type="project" value="TreeGrafter"/>
</dbReference>
<sequence>MAGLELLSDAGPAGSCSPAPHAVPEWRGWSCRRTRGTPGVVVPPLTRYRARCRTRGTPGVVVPPLTRYRARGRHGGAGAAVRRGVPGGRAPAGRAAQGAGPARGAGPGRRFGLPGAGQHQSAGGRVRPARGSGVPGQGPPGPGAAQLPVQLGAVRGGRRAAAPPGAGRERPAGGGAGAAAAGRAGGSRAGPALPPLPDRRARPGQGLWGCPGGVWGCPGGPGGFGGVWGCPAAAAGPCWPSSTPAPRSTCTSRSGGLGVSWGGLGGPGGVWGCPVLLEGAVLAQLYPRSQIDVHVQVLQADGGELGASVSAAGLALLGHTGSLGFGVFLGGFWVFWVSLTALSPQVLQADGGELGASVSVAGLGHTGCLGFGVFLGCFSVDFGWISGVPDRSLPQVLQADGGELGASVSAAGLALLGHTGSLGFGVFLGGFWVDFGCFGVSLTALSPQVLQADGGELGASVSAAGLALLDAGVALRGAVVAGSAGLAEPPAGPPVALSDLSAAEEAAGGPRLAVATVAGSGQLALCQLSARLHQERLRPVLDAALAACRGLHAVLDGVVRARLRQDTAMEQ</sequence>
<dbReference type="InParanoid" id="A0A674HBC7"/>
<dbReference type="InterPro" id="IPR027408">
    <property type="entry name" value="PNPase/RNase_PH_dom_sf"/>
</dbReference>
<dbReference type="GO" id="GO:0034475">
    <property type="term" value="P:U4 snRNA 3'-end processing"/>
    <property type="evidence" value="ECO:0007669"/>
    <property type="project" value="TreeGrafter"/>
</dbReference>
<keyword evidence="5" id="KW-1185">Reference proteome</keyword>
<feature type="region of interest" description="Disordered" evidence="2">
    <location>
        <begin position="1"/>
        <end position="21"/>
    </location>
</feature>
<dbReference type="SUPFAM" id="SSF54211">
    <property type="entry name" value="Ribosomal protein S5 domain 2-like"/>
    <property type="match status" value="1"/>
</dbReference>
<dbReference type="Ensembl" id="ENSTGUT00000027675.1">
    <property type="protein sequence ID" value="ENSTGUP00000031690.1"/>
    <property type="gene ID" value="ENSTGUG00000024065.1"/>
</dbReference>
<protein>
    <recommendedName>
        <fullName evidence="3">Exoribonuclease phosphorolytic domain-containing protein</fullName>
    </recommendedName>
</protein>
<feature type="compositionally biased region" description="Gly residues" evidence="2">
    <location>
        <begin position="172"/>
        <end position="188"/>
    </location>
</feature>
<dbReference type="GeneTree" id="ENSGT00940000153348"/>
<dbReference type="PANTHER" id="PTHR11953">
    <property type="entry name" value="EXOSOME COMPLEX COMPONENT"/>
    <property type="match status" value="1"/>
</dbReference>
<dbReference type="InterPro" id="IPR020568">
    <property type="entry name" value="Ribosomal_Su5_D2-typ_SF"/>
</dbReference>
<evidence type="ECO:0000313" key="4">
    <source>
        <dbReference type="Ensembl" id="ENSTGUP00000031690.1"/>
    </source>
</evidence>
<dbReference type="InterPro" id="IPR036345">
    <property type="entry name" value="ExoRNase_PH_dom2_sf"/>
</dbReference>
<evidence type="ECO:0000256" key="1">
    <source>
        <dbReference type="ARBA" id="ARBA00006678"/>
    </source>
</evidence>
<dbReference type="GO" id="GO:0000176">
    <property type="term" value="C:nuclear exosome (RNase complex)"/>
    <property type="evidence" value="ECO:0007669"/>
    <property type="project" value="TreeGrafter"/>
</dbReference>
<proteinExistence type="inferred from homology"/>
<dbReference type="Gene3D" id="3.30.230.70">
    <property type="entry name" value="GHMP Kinase, N-terminal domain"/>
    <property type="match status" value="2"/>
</dbReference>
<evidence type="ECO:0000259" key="3">
    <source>
        <dbReference type="Pfam" id="PF01138"/>
    </source>
</evidence>
<dbReference type="GO" id="GO:0016075">
    <property type="term" value="P:rRNA catabolic process"/>
    <property type="evidence" value="ECO:0007669"/>
    <property type="project" value="TreeGrafter"/>
</dbReference>
<dbReference type="SUPFAM" id="SSF55666">
    <property type="entry name" value="Ribonuclease PH domain 2-like"/>
    <property type="match status" value="1"/>
</dbReference>
<reference evidence="4" key="1">
    <citation type="submission" date="2025-08" db="UniProtKB">
        <authorList>
            <consortium name="Ensembl"/>
        </authorList>
    </citation>
    <scope>IDENTIFICATION</scope>
</reference>